<organism evidence="1">
    <name type="scientific">Anopheles darlingi</name>
    <name type="common">Mosquito</name>
    <dbReference type="NCBI Taxonomy" id="43151"/>
    <lineage>
        <taxon>Eukaryota</taxon>
        <taxon>Metazoa</taxon>
        <taxon>Ecdysozoa</taxon>
        <taxon>Arthropoda</taxon>
        <taxon>Hexapoda</taxon>
        <taxon>Insecta</taxon>
        <taxon>Pterygota</taxon>
        <taxon>Neoptera</taxon>
        <taxon>Endopterygota</taxon>
        <taxon>Diptera</taxon>
        <taxon>Nematocera</taxon>
        <taxon>Culicoidea</taxon>
        <taxon>Culicidae</taxon>
        <taxon>Anophelinae</taxon>
        <taxon>Anopheles</taxon>
    </lineage>
</organism>
<dbReference type="PROSITE" id="PS51257">
    <property type="entry name" value="PROKAR_LIPOPROTEIN"/>
    <property type="match status" value="1"/>
</dbReference>
<dbReference type="EMBL" id="GGFL01013333">
    <property type="protein sequence ID" value="MBW77511.1"/>
    <property type="molecule type" value="Transcribed_RNA"/>
</dbReference>
<sequence length="83" mass="9085">MIRSPAFTGTVTFAGCAIVFSIPIPKRPPTPCPVAYTSVSVPCVRNTLWYALMATRSIVVRVLRKCSALSGCARPWTFPMPRL</sequence>
<proteinExistence type="predicted"/>
<dbReference type="AlphaFoldDB" id="A0A2M4DIX8"/>
<evidence type="ECO:0000313" key="1">
    <source>
        <dbReference type="EMBL" id="MBW77511.1"/>
    </source>
</evidence>
<name>A0A2M4DIX8_ANODA</name>
<reference evidence="1" key="1">
    <citation type="submission" date="2018-01" db="EMBL/GenBank/DDBJ databases">
        <title>An insight into the sialome of Amazonian anophelines.</title>
        <authorList>
            <person name="Ribeiro J.M."/>
            <person name="Scarpassa V."/>
            <person name="Calvo E."/>
        </authorList>
    </citation>
    <scope>NUCLEOTIDE SEQUENCE</scope>
</reference>
<accession>A0A2M4DIX8</accession>
<protein>
    <submittedName>
        <fullName evidence="1">Putative secreted protein</fullName>
    </submittedName>
</protein>